<dbReference type="GO" id="GO:0019843">
    <property type="term" value="F:rRNA binding"/>
    <property type="evidence" value="ECO:0007669"/>
    <property type="project" value="UniProtKB-UniRule"/>
</dbReference>
<dbReference type="Pfam" id="PF00163">
    <property type="entry name" value="Ribosomal_S4"/>
    <property type="match status" value="1"/>
</dbReference>
<comment type="similarity">
    <text evidence="1 7 8">Belongs to the universal ribosomal protein uS4 family.</text>
</comment>
<dbReference type="NCBIfam" id="TIGR01017">
    <property type="entry name" value="rpsD_bact"/>
    <property type="match status" value="1"/>
</dbReference>
<evidence type="ECO:0000256" key="7">
    <source>
        <dbReference type="HAMAP-Rule" id="MF_01306"/>
    </source>
</evidence>
<dbReference type="SUPFAM" id="SSF55174">
    <property type="entry name" value="Alpha-L RNA-binding motif"/>
    <property type="match status" value="1"/>
</dbReference>
<comment type="caution">
    <text evidence="11">The sequence shown here is derived from an EMBL/GenBank/DDBJ whole genome shotgun (WGS) entry which is preliminary data.</text>
</comment>
<proteinExistence type="inferred from homology"/>
<comment type="function">
    <text evidence="7">With S5 and S12 plays an important role in translational accuracy.</text>
</comment>
<dbReference type="Proteomes" id="UP000177383">
    <property type="component" value="Unassembled WGS sequence"/>
</dbReference>
<evidence type="ECO:0000313" key="12">
    <source>
        <dbReference type="Proteomes" id="UP000177383"/>
    </source>
</evidence>
<feature type="domain" description="RNA-binding S4" evidence="9">
    <location>
        <begin position="99"/>
        <end position="163"/>
    </location>
</feature>
<dbReference type="Gene3D" id="1.10.1050.10">
    <property type="entry name" value="Ribosomal Protein S4 Delta 41, Chain A, domain 1"/>
    <property type="match status" value="1"/>
</dbReference>
<keyword evidence="5 7" id="KW-0687">Ribonucleoprotein</keyword>
<evidence type="ECO:0000256" key="3">
    <source>
        <dbReference type="ARBA" id="ARBA00022884"/>
    </source>
</evidence>
<dbReference type="STRING" id="1798375.A2773_04305"/>
<dbReference type="CDD" id="cd00165">
    <property type="entry name" value="S4"/>
    <property type="match status" value="1"/>
</dbReference>
<evidence type="ECO:0000256" key="5">
    <source>
        <dbReference type="ARBA" id="ARBA00023274"/>
    </source>
</evidence>
<evidence type="ECO:0000256" key="4">
    <source>
        <dbReference type="ARBA" id="ARBA00022980"/>
    </source>
</evidence>
<keyword evidence="2 7" id="KW-0699">rRNA-binding</keyword>
<dbReference type="InterPro" id="IPR005709">
    <property type="entry name" value="Ribosomal_uS4_bac-type"/>
</dbReference>
<dbReference type="GO" id="GO:0006412">
    <property type="term" value="P:translation"/>
    <property type="evidence" value="ECO:0007669"/>
    <property type="project" value="UniProtKB-UniRule"/>
</dbReference>
<dbReference type="PANTHER" id="PTHR11831:SF4">
    <property type="entry name" value="SMALL RIBOSOMAL SUBUNIT PROTEIN US4M"/>
    <property type="match status" value="1"/>
</dbReference>
<evidence type="ECO:0000256" key="8">
    <source>
        <dbReference type="RuleBase" id="RU003699"/>
    </source>
</evidence>
<gene>
    <name evidence="7" type="primary">rpsD</name>
    <name evidence="11" type="ORF">A2773_04305</name>
</gene>
<evidence type="ECO:0000256" key="2">
    <source>
        <dbReference type="ARBA" id="ARBA00022730"/>
    </source>
</evidence>
<dbReference type="InterPro" id="IPR036986">
    <property type="entry name" value="S4_RNA-bd_sf"/>
</dbReference>
<organism evidence="11 12">
    <name type="scientific">Candidatus Gottesmanbacteria bacterium RIFCSPHIGHO2_01_FULL_39_10</name>
    <dbReference type="NCBI Taxonomy" id="1798375"/>
    <lineage>
        <taxon>Bacteria</taxon>
        <taxon>Candidatus Gottesmaniibacteriota</taxon>
    </lineage>
</organism>
<dbReference type="InterPro" id="IPR002942">
    <property type="entry name" value="S4_RNA-bd"/>
</dbReference>
<evidence type="ECO:0000313" key="11">
    <source>
        <dbReference type="EMBL" id="OGG15085.1"/>
    </source>
</evidence>
<dbReference type="GO" id="GO:0015935">
    <property type="term" value="C:small ribosomal subunit"/>
    <property type="evidence" value="ECO:0007669"/>
    <property type="project" value="InterPro"/>
</dbReference>
<dbReference type="FunFam" id="1.10.1050.10:FF:000001">
    <property type="entry name" value="30S ribosomal protein S4"/>
    <property type="match status" value="1"/>
</dbReference>
<dbReference type="EMBL" id="MFJE01000005">
    <property type="protein sequence ID" value="OGG15085.1"/>
    <property type="molecule type" value="Genomic_DNA"/>
</dbReference>
<keyword evidence="3 7" id="KW-0694">RNA-binding</keyword>
<keyword evidence="4 7" id="KW-0689">Ribosomal protein</keyword>
<dbReference type="HAMAP" id="MF_01306_B">
    <property type="entry name" value="Ribosomal_uS4_B"/>
    <property type="match status" value="1"/>
</dbReference>
<evidence type="ECO:0000256" key="1">
    <source>
        <dbReference type="ARBA" id="ARBA00007465"/>
    </source>
</evidence>
<feature type="domain" description="Small ribosomal subunit protein uS4 N-terminal" evidence="10">
    <location>
        <begin position="3"/>
        <end position="98"/>
    </location>
</feature>
<name>A0A1F5ZRX1_9BACT</name>
<dbReference type="PANTHER" id="PTHR11831">
    <property type="entry name" value="30S 40S RIBOSOMAL PROTEIN"/>
    <property type="match status" value="1"/>
</dbReference>
<evidence type="ECO:0000256" key="6">
    <source>
        <dbReference type="ARBA" id="ARBA00035254"/>
    </source>
</evidence>
<dbReference type="InterPro" id="IPR022801">
    <property type="entry name" value="Ribosomal_uS4"/>
</dbReference>
<protein>
    <recommendedName>
        <fullName evidence="6 7">Small ribosomal subunit protein uS4</fullName>
    </recommendedName>
</protein>
<comment type="subunit">
    <text evidence="7">Part of the 30S ribosomal subunit. Contacts protein S5. The interaction surface between S4 and S5 is involved in control of translational fidelity.</text>
</comment>
<dbReference type="PROSITE" id="PS50889">
    <property type="entry name" value="S4"/>
    <property type="match status" value="1"/>
</dbReference>
<evidence type="ECO:0000259" key="10">
    <source>
        <dbReference type="SMART" id="SM01390"/>
    </source>
</evidence>
<evidence type="ECO:0000259" key="9">
    <source>
        <dbReference type="SMART" id="SM00363"/>
    </source>
</evidence>
<dbReference type="PROSITE" id="PS00632">
    <property type="entry name" value="RIBOSOMAL_S4"/>
    <property type="match status" value="1"/>
</dbReference>
<sequence length="206" mass="23791">MARYTGPKNRLARREGLDLGLKTTGTNAYNELLKRLKIPPGQHGQKGKRKPSDYAIQLREKQKVKRMYGLLERQFRKYFDEATRNVGNTGEALLERLETRLDNVIYRLGFAPTRAFARQMVTHGHVVVDGHKVNIPSFKVKPGSVVNLKNKMLENILIKKLLEMKDPVIPSWLERKGPVGKVKQLPRREDVTEDITEQLIIEFYSR</sequence>
<dbReference type="SMART" id="SM00363">
    <property type="entry name" value="S4"/>
    <property type="match status" value="1"/>
</dbReference>
<dbReference type="NCBIfam" id="NF003717">
    <property type="entry name" value="PRK05327.1"/>
    <property type="match status" value="1"/>
</dbReference>
<dbReference type="GO" id="GO:0003735">
    <property type="term" value="F:structural constituent of ribosome"/>
    <property type="evidence" value="ECO:0007669"/>
    <property type="project" value="InterPro"/>
</dbReference>
<comment type="function">
    <text evidence="7">One of the primary rRNA binding proteins, it binds directly to 16S rRNA where it nucleates assembly of the body of the 30S subunit.</text>
</comment>
<dbReference type="InterPro" id="IPR018079">
    <property type="entry name" value="Ribosomal_uS4_CS"/>
</dbReference>
<dbReference type="AlphaFoldDB" id="A0A1F5ZRX1"/>
<accession>A0A1F5ZRX1</accession>
<dbReference type="SMART" id="SM01390">
    <property type="entry name" value="Ribosomal_S4"/>
    <property type="match status" value="1"/>
</dbReference>
<dbReference type="GO" id="GO:0042274">
    <property type="term" value="P:ribosomal small subunit biogenesis"/>
    <property type="evidence" value="ECO:0007669"/>
    <property type="project" value="TreeGrafter"/>
</dbReference>
<reference evidence="11 12" key="1">
    <citation type="journal article" date="2016" name="Nat. Commun.">
        <title>Thousands of microbial genomes shed light on interconnected biogeochemical processes in an aquifer system.</title>
        <authorList>
            <person name="Anantharaman K."/>
            <person name="Brown C.T."/>
            <person name="Hug L.A."/>
            <person name="Sharon I."/>
            <person name="Castelle C.J."/>
            <person name="Probst A.J."/>
            <person name="Thomas B.C."/>
            <person name="Singh A."/>
            <person name="Wilkins M.J."/>
            <person name="Karaoz U."/>
            <person name="Brodie E.L."/>
            <person name="Williams K.H."/>
            <person name="Hubbard S.S."/>
            <person name="Banfield J.F."/>
        </authorList>
    </citation>
    <scope>NUCLEOTIDE SEQUENCE [LARGE SCALE GENOMIC DNA]</scope>
</reference>
<dbReference type="InterPro" id="IPR001912">
    <property type="entry name" value="Ribosomal_uS4_N"/>
</dbReference>
<dbReference type="Pfam" id="PF01479">
    <property type="entry name" value="S4"/>
    <property type="match status" value="1"/>
</dbReference>
<dbReference type="FunFam" id="3.10.290.10:FF:000001">
    <property type="entry name" value="30S ribosomal protein S4"/>
    <property type="match status" value="1"/>
</dbReference>
<dbReference type="Gene3D" id="3.10.290.10">
    <property type="entry name" value="RNA-binding S4 domain"/>
    <property type="match status" value="1"/>
</dbReference>